<dbReference type="InterPro" id="IPR005019">
    <property type="entry name" value="Adenine_glyco"/>
</dbReference>
<keyword evidence="1" id="KW-0862">Zinc</keyword>
<feature type="binding site" evidence="1">
    <location>
        <position position="20"/>
    </location>
    <ligand>
        <name>Zn(2+)</name>
        <dbReference type="ChEBI" id="CHEBI:29105"/>
    </ligand>
</feature>
<keyword evidence="1" id="KW-0479">Metal-binding</keyword>
<evidence type="ECO:0000313" key="3">
    <source>
        <dbReference type="Proteomes" id="UP000007435"/>
    </source>
</evidence>
<dbReference type="EMBL" id="CP002305">
    <property type="protein sequence ID" value="ADQ16429.1"/>
    <property type="molecule type" value="Genomic_DNA"/>
</dbReference>
<dbReference type="GO" id="GO:0006284">
    <property type="term" value="P:base-excision repair"/>
    <property type="evidence" value="ECO:0007669"/>
    <property type="project" value="InterPro"/>
</dbReference>
<dbReference type="OrthoDB" id="9807664at2"/>
<dbReference type="Proteomes" id="UP000007435">
    <property type="component" value="Chromosome"/>
</dbReference>
<keyword evidence="2" id="KW-0326">Glycosidase</keyword>
<dbReference type="HOGENOM" id="CLU_083758_2_1_10"/>
<feature type="binding site" evidence="1">
    <location>
        <position position="4"/>
    </location>
    <ligand>
        <name>Zn(2+)</name>
        <dbReference type="ChEBI" id="CHEBI:29105"/>
    </ligand>
</feature>
<dbReference type="EC" id="3.2.2.20" evidence="2"/>
<dbReference type="PANTHER" id="PTHR30037">
    <property type="entry name" value="DNA-3-METHYLADENINE GLYCOSYLASE 1"/>
    <property type="match status" value="1"/>
</dbReference>
<dbReference type="GO" id="GO:0046872">
    <property type="term" value="F:metal ion binding"/>
    <property type="evidence" value="ECO:0007669"/>
    <property type="project" value="UniProtKB-KW"/>
</dbReference>
<dbReference type="eggNOG" id="COG2818">
    <property type="taxonomic scope" value="Bacteria"/>
</dbReference>
<keyword evidence="3" id="KW-1185">Reference proteome</keyword>
<evidence type="ECO:0000313" key="2">
    <source>
        <dbReference type="EMBL" id="ADQ16429.1"/>
    </source>
</evidence>
<dbReference type="AlphaFoldDB" id="E4RYR7"/>
<dbReference type="InterPro" id="IPR052891">
    <property type="entry name" value="DNA-3mA_glycosylase"/>
</dbReference>
<organism evidence="2 3">
    <name type="scientific">Leadbetterella byssophila (strain DSM 17132 / JCM 16389 / KACC 11308 / NBRC 106382 / 4M15)</name>
    <dbReference type="NCBI Taxonomy" id="649349"/>
    <lineage>
        <taxon>Bacteria</taxon>
        <taxon>Pseudomonadati</taxon>
        <taxon>Bacteroidota</taxon>
        <taxon>Cytophagia</taxon>
        <taxon>Cytophagales</taxon>
        <taxon>Leadbetterellaceae</taxon>
        <taxon>Leadbetterella</taxon>
    </lineage>
</organism>
<keyword evidence="2" id="KW-0378">Hydrolase</keyword>
<reference key="1">
    <citation type="submission" date="2010-11" db="EMBL/GenBank/DDBJ databases">
        <title>The complete genome of Leadbetterella byssophila DSM 17132.</title>
        <authorList>
            <consortium name="US DOE Joint Genome Institute (JGI-PGF)"/>
            <person name="Lucas S."/>
            <person name="Copeland A."/>
            <person name="Lapidus A."/>
            <person name="Glavina del Rio T."/>
            <person name="Dalin E."/>
            <person name="Tice H."/>
            <person name="Bruce D."/>
            <person name="Goodwin L."/>
            <person name="Pitluck S."/>
            <person name="Kyrpides N."/>
            <person name="Mavromatis K."/>
            <person name="Ivanova N."/>
            <person name="Teshima H."/>
            <person name="Brettin T."/>
            <person name="Detter J.C."/>
            <person name="Han C."/>
            <person name="Tapia R."/>
            <person name="Land M."/>
            <person name="Hauser L."/>
            <person name="Markowitz V."/>
            <person name="Cheng J.-F."/>
            <person name="Hugenholtz P."/>
            <person name="Woyke T."/>
            <person name="Wu D."/>
            <person name="Tindall B."/>
            <person name="Pomrenke H.G."/>
            <person name="Brambilla E."/>
            <person name="Klenk H.-P."/>
            <person name="Eisen J.A."/>
        </authorList>
    </citation>
    <scope>NUCLEOTIDE SEQUENCE [LARGE SCALE GENOMIC DNA]</scope>
    <source>
        <strain>DSM 17132</strain>
    </source>
</reference>
<evidence type="ECO:0000256" key="1">
    <source>
        <dbReference type="PIRSR" id="PIRSR605019-1"/>
    </source>
</evidence>
<dbReference type="KEGG" id="lby:Lbys_0667"/>
<dbReference type="GO" id="GO:0008725">
    <property type="term" value="F:DNA-3-methyladenine glycosylase activity"/>
    <property type="evidence" value="ECO:0007669"/>
    <property type="project" value="UniProtKB-EC"/>
</dbReference>
<dbReference type="RefSeq" id="WP_013407481.1">
    <property type="nucleotide sequence ID" value="NC_014655.1"/>
</dbReference>
<name>E4RYR7_LEAB4</name>
<dbReference type="InterPro" id="IPR011257">
    <property type="entry name" value="DNA_glycosylase"/>
</dbReference>
<sequence length="173" mass="20190">MSYCTYVQPLPEDNLHKIYHDHHYGYPIEDDNELFERLVLEINQAGLSWDLMLKKQKNFQKAYSNFHIATVAAYGEEEVNRLLQDAGIVRNRLKVAAAIHNAKVIIALQEEYGSFKKWLDFHRGKKKEEWMKLFKKTFKFTGGEIVNEFLMSTGYLPGAHDEDCPIYSKLTTL</sequence>
<dbReference type="SUPFAM" id="SSF48150">
    <property type="entry name" value="DNA-glycosylase"/>
    <property type="match status" value="1"/>
</dbReference>
<dbReference type="PANTHER" id="PTHR30037:SF4">
    <property type="entry name" value="DNA-3-METHYLADENINE GLYCOSYLASE I"/>
    <property type="match status" value="1"/>
</dbReference>
<accession>E4RYR7</accession>
<dbReference type="Pfam" id="PF03352">
    <property type="entry name" value="Adenine_glyco"/>
    <property type="match status" value="1"/>
</dbReference>
<proteinExistence type="predicted"/>
<dbReference type="STRING" id="649349.Lbys_0667"/>
<protein>
    <submittedName>
        <fullName evidence="2">DNA-3-methyladenine glycosylase I</fullName>
        <ecNumber evidence="2">3.2.2.20</ecNumber>
    </submittedName>
</protein>
<gene>
    <name evidence="2" type="ordered locus">Lbys_0667</name>
</gene>
<dbReference type="Gene3D" id="1.10.340.30">
    <property type="entry name" value="Hypothetical protein, domain 2"/>
    <property type="match status" value="1"/>
</dbReference>
<reference evidence="2 3" key="2">
    <citation type="journal article" date="2011" name="Stand. Genomic Sci.">
        <title>Complete genome sequence of Leadbetterella byssophila type strain (4M15).</title>
        <authorList>
            <person name="Abt B."/>
            <person name="Teshima H."/>
            <person name="Lucas S."/>
            <person name="Lapidus A."/>
            <person name="Del Rio T.G."/>
            <person name="Nolan M."/>
            <person name="Tice H."/>
            <person name="Cheng J.F."/>
            <person name="Pitluck S."/>
            <person name="Liolios K."/>
            <person name="Pagani I."/>
            <person name="Ivanova N."/>
            <person name="Mavromatis K."/>
            <person name="Pati A."/>
            <person name="Tapia R."/>
            <person name="Han C."/>
            <person name="Goodwin L."/>
            <person name="Chen A."/>
            <person name="Palaniappan K."/>
            <person name="Land M."/>
            <person name="Hauser L."/>
            <person name="Chang Y.J."/>
            <person name="Jeffries C.D."/>
            <person name="Rohde M."/>
            <person name="Goker M."/>
            <person name="Tindall B.J."/>
            <person name="Detter J.C."/>
            <person name="Woyke T."/>
            <person name="Bristow J."/>
            <person name="Eisen J.A."/>
            <person name="Markowitz V."/>
            <person name="Hugenholtz P."/>
            <person name="Klenk H.P."/>
            <person name="Kyrpides N.C."/>
        </authorList>
    </citation>
    <scope>NUCLEOTIDE SEQUENCE [LARGE SCALE GENOMIC DNA]</scope>
    <source>
        <strain evidence="3">DSM 17132 / JCM 16389 / KACC 11308 / NBRC 106382 / 4M15</strain>
    </source>
</reference>